<dbReference type="SUPFAM" id="SSF144091">
    <property type="entry name" value="Rhomboid-like"/>
    <property type="match status" value="1"/>
</dbReference>
<evidence type="ECO:0000256" key="4">
    <source>
        <dbReference type="ARBA" id="ARBA00022801"/>
    </source>
</evidence>
<evidence type="ECO:0000256" key="3">
    <source>
        <dbReference type="ARBA" id="ARBA00022692"/>
    </source>
</evidence>
<dbReference type="AlphaFoldDB" id="A0A0F9US35"/>
<protein>
    <recommendedName>
        <fullName evidence="8">Peptidase S54 rhomboid domain-containing protein</fullName>
    </recommendedName>
</protein>
<dbReference type="InterPro" id="IPR022764">
    <property type="entry name" value="Peptidase_S54_rhomboid_dom"/>
</dbReference>
<reference evidence="9" key="1">
    <citation type="journal article" date="2015" name="Nature">
        <title>Complex archaea that bridge the gap between prokaryotes and eukaryotes.</title>
        <authorList>
            <person name="Spang A."/>
            <person name="Saw J.H."/>
            <person name="Jorgensen S.L."/>
            <person name="Zaremba-Niedzwiedzka K."/>
            <person name="Martijn J."/>
            <person name="Lind A.E."/>
            <person name="van Eijk R."/>
            <person name="Schleper C."/>
            <person name="Guy L."/>
            <person name="Ettema T.J."/>
        </authorList>
    </citation>
    <scope>NUCLEOTIDE SEQUENCE</scope>
</reference>
<gene>
    <name evidence="9" type="ORF">LCGC14_0188380</name>
</gene>
<keyword evidence="4" id="KW-0378">Hydrolase</keyword>
<feature type="transmembrane region" description="Helical" evidence="7">
    <location>
        <begin position="16"/>
        <end position="34"/>
    </location>
</feature>
<evidence type="ECO:0000256" key="2">
    <source>
        <dbReference type="ARBA" id="ARBA00009045"/>
    </source>
</evidence>
<keyword evidence="5 7" id="KW-1133">Transmembrane helix</keyword>
<evidence type="ECO:0000313" key="9">
    <source>
        <dbReference type="EMBL" id="KKN94489.1"/>
    </source>
</evidence>
<comment type="similarity">
    <text evidence="2">Belongs to the peptidase S54 family.</text>
</comment>
<dbReference type="InterPro" id="IPR050925">
    <property type="entry name" value="Rhomboid_protease_S54"/>
</dbReference>
<dbReference type="EMBL" id="LAZR01000078">
    <property type="protein sequence ID" value="KKN94489.1"/>
    <property type="molecule type" value="Genomic_DNA"/>
</dbReference>
<name>A0A0F9US35_9ZZZZ</name>
<evidence type="ECO:0000256" key="5">
    <source>
        <dbReference type="ARBA" id="ARBA00022989"/>
    </source>
</evidence>
<keyword evidence="6 7" id="KW-0472">Membrane</keyword>
<evidence type="ECO:0000256" key="1">
    <source>
        <dbReference type="ARBA" id="ARBA00004141"/>
    </source>
</evidence>
<organism evidence="9">
    <name type="scientific">marine sediment metagenome</name>
    <dbReference type="NCBI Taxonomy" id="412755"/>
    <lineage>
        <taxon>unclassified sequences</taxon>
        <taxon>metagenomes</taxon>
        <taxon>ecological metagenomes</taxon>
    </lineage>
</organism>
<dbReference type="Gene3D" id="1.20.1540.10">
    <property type="entry name" value="Rhomboid-like"/>
    <property type="match status" value="1"/>
</dbReference>
<feature type="domain" description="Peptidase S54 rhomboid" evidence="8">
    <location>
        <begin position="74"/>
        <end position="219"/>
    </location>
</feature>
<dbReference type="PANTHER" id="PTHR43731">
    <property type="entry name" value="RHOMBOID PROTEASE"/>
    <property type="match status" value="1"/>
</dbReference>
<feature type="transmembrane region" description="Helical" evidence="7">
    <location>
        <begin position="137"/>
        <end position="156"/>
    </location>
</feature>
<dbReference type="GO" id="GO:0004252">
    <property type="term" value="F:serine-type endopeptidase activity"/>
    <property type="evidence" value="ECO:0007669"/>
    <property type="project" value="InterPro"/>
</dbReference>
<evidence type="ECO:0000259" key="8">
    <source>
        <dbReference type="Pfam" id="PF01694"/>
    </source>
</evidence>
<comment type="caution">
    <text evidence="9">The sequence shown here is derived from an EMBL/GenBank/DDBJ whole genome shotgun (WGS) entry which is preliminary data.</text>
</comment>
<dbReference type="GO" id="GO:0016020">
    <property type="term" value="C:membrane"/>
    <property type="evidence" value="ECO:0007669"/>
    <property type="project" value="UniProtKB-SubCell"/>
</dbReference>
<feature type="transmembrane region" description="Helical" evidence="7">
    <location>
        <begin position="113"/>
        <end position="131"/>
    </location>
</feature>
<evidence type="ECO:0000256" key="6">
    <source>
        <dbReference type="ARBA" id="ARBA00023136"/>
    </source>
</evidence>
<feature type="transmembrane region" description="Helical" evidence="7">
    <location>
        <begin position="163"/>
        <end position="186"/>
    </location>
</feature>
<evidence type="ECO:0000256" key="7">
    <source>
        <dbReference type="SAM" id="Phobius"/>
    </source>
</evidence>
<comment type="subcellular location">
    <subcellularLocation>
        <location evidence="1">Membrane</location>
        <topology evidence="1">Multi-pass membrane protein</topology>
    </subcellularLocation>
</comment>
<keyword evidence="3 7" id="KW-0812">Transmembrane</keyword>
<proteinExistence type="inferred from homology"/>
<accession>A0A0F9US35</accession>
<sequence length="245" mass="26975">MFVPIYDANRLRRIRFQYVTVGLIVVNVVIYLVFTATGETGALLSAFEITYGFIPAVVNGYADLPPHYVAVPEALNFVTYAFLHLNFWHLLGNMLFLWVFGDNVEDAFGHFRFLLFYLACAAAGAFAHSLAMPDSEATLIGASGAVSGVAAAYLMLHPRVWVWVLAFGRIPLYLPAWLLLAIWIGWQFALFIAGGEDVSYAAHAGGIFAGAALTLVLRQKGVPLFDSRIETPRAVELKRKDDRGA</sequence>
<feature type="transmembrane region" description="Helical" evidence="7">
    <location>
        <begin position="82"/>
        <end position="101"/>
    </location>
</feature>
<feature type="transmembrane region" description="Helical" evidence="7">
    <location>
        <begin position="198"/>
        <end position="217"/>
    </location>
</feature>
<dbReference type="InterPro" id="IPR035952">
    <property type="entry name" value="Rhomboid-like_sf"/>
</dbReference>
<dbReference type="PANTHER" id="PTHR43731:SF14">
    <property type="entry name" value="PRESENILIN-ASSOCIATED RHOMBOID-LIKE PROTEIN, MITOCHONDRIAL"/>
    <property type="match status" value="1"/>
</dbReference>
<dbReference type="Pfam" id="PF01694">
    <property type="entry name" value="Rhomboid"/>
    <property type="match status" value="1"/>
</dbReference>